<protein>
    <submittedName>
        <fullName evidence="2">Uncharacterized protein</fullName>
    </submittedName>
</protein>
<dbReference type="Proteomes" id="UP001362999">
    <property type="component" value="Unassembled WGS sequence"/>
</dbReference>
<evidence type="ECO:0000313" key="3">
    <source>
        <dbReference type="Proteomes" id="UP001362999"/>
    </source>
</evidence>
<dbReference type="AlphaFoldDB" id="A0AAV9ZQP1"/>
<accession>A0AAV9ZQP1</accession>
<keyword evidence="3" id="KW-1185">Reference proteome</keyword>
<reference evidence="2 3" key="1">
    <citation type="journal article" date="2024" name="J Genomics">
        <title>Draft genome sequencing and assembly of Favolaschia claudopus CIRM-BRFM 2984 isolated from oak limbs.</title>
        <authorList>
            <person name="Navarro D."/>
            <person name="Drula E."/>
            <person name="Chaduli D."/>
            <person name="Cazenave R."/>
            <person name="Ahrendt S."/>
            <person name="Wang J."/>
            <person name="Lipzen A."/>
            <person name="Daum C."/>
            <person name="Barry K."/>
            <person name="Grigoriev I.V."/>
            <person name="Favel A."/>
            <person name="Rosso M.N."/>
            <person name="Martin F."/>
        </authorList>
    </citation>
    <scope>NUCLEOTIDE SEQUENCE [LARGE SCALE GENOMIC DNA]</scope>
    <source>
        <strain evidence="2 3">CIRM-BRFM 2984</strain>
    </source>
</reference>
<dbReference type="EMBL" id="JAWWNJ010000120">
    <property type="protein sequence ID" value="KAK6988824.1"/>
    <property type="molecule type" value="Genomic_DNA"/>
</dbReference>
<evidence type="ECO:0000256" key="1">
    <source>
        <dbReference type="SAM" id="MobiDB-lite"/>
    </source>
</evidence>
<feature type="region of interest" description="Disordered" evidence="1">
    <location>
        <begin position="182"/>
        <end position="203"/>
    </location>
</feature>
<proteinExistence type="predicted"/>
<name>A0AAV9ZQP1_9AGAR</name>
<evidence type="ECO:0000313" key="2">
    <source>
        <dbReference type="EMBL" id="KAK6988824.1"/>
    </source>
</evidence>
<sequence>MYRPMSNIDSLPPPSKRSGRKPSQNQETDMHSSIFVSIPPSYVCYGSTTSGTTLSAQVLHAVETKGAELGGRRGVATGMLRRGGRVSRERGKTTSGMQHIGLRYEVRRSAQTIRTVFDGILMHVTSRPGVGGGGKQDGQRWVEKGGVGDAVRVVYRRIVVEEAAASCRRTRREVFVLMRRNGTSRQPGHTRRSHRHTETSKANEAVVDGRRGAIVTEAMLPWAGRAGSYEKISKRIQKAITSTCLAAASRFENGDQWA</sequence>
<gene>
    <name evidence="2" type="ORF">R3P38DRAFT_2804286</name>
</gene>
<feature type="region of interest" description="Disordered" evidence="1">
    <location>
        <begin position="1"/>
        <end position="29"/>
    </location>
</feature>
<organism evidence="2 3">
    <name type="scientific">Favolaschia claudopus</name>
    <dbReference type="NCBI Taxonomy" id="2862362"/>
    <lineage>
        <taxon>Eukaryota</taxon>
        <taxon>Fungi</taxon>
        <taxon>Dikarya</taxon>
        <taxon>Basidiomycota</taxon>
        <taxon>Agaricomycotina</taxon>
        <taxon>Agaricomycetes</taxon>
        <taxon>Agaricomycetidae</taxon>
        <taxon>Agaricales</taxon>
        <taxon>Marasmiineae</taxon>
        <taxon>Mycenaceae</taxon>
        <taxon>Favolaschia</taxon>
    </lineage>
</organism>
<comment type="caution">
    <text evidence="2">The sequence shown here is derived from an EMBL/GenBank/DDBJ whole genome shotgun (WGS) entry which is preliminary data.</text>
</comment>